<dbReference type="EMBL" id="LAZR01062163">
    <property type="protein sequence ID" value="KKK62091.1"/>
    <property type="molecule type" value="Genomic_DNA"/>
</dbReference>
<feature type="non-terminal residue" evidence="2">
    <location>
        <position position="1"/>
    </location>
</feature>
<dbReference type="InterPro" id="IPR032095">
    <property type="entry name" value="Sacchrp_dh-like_C"/>
</dbReference>
<dbReference type="AlphaFoldDB" id="A0A0F8ZQB8"/>
<sequence length="111" mass="12390">EEGQKTDLYGYALHVEVTGIKEERLVQYILTHTHPKSDGSVEGWEELRAYTRCVGIPMGIGAQMISKGLVKSTGVIAPELAFSPEEMFAELEKRDIFVHKQVNVLTEKGKT</sequence>
<reference evidence="2" key="1">
    <citation type="journal article" date="2015" name="Nature">
        <title>Complex archaea that bridge the gap between prokaryotes and eukaryotes.</title>
        <authorList>
            <person name="Spang A."/>
            <person name="Saw J.H."/>
            <person name="Jorgensen S.L."/>
            <person name="Zaremba-Niedzwiedzka K."/>
            <person name="Martijn J."/>
            <person name="Lind A.E."/>
            <person name="van Eijk R."/>
            <person name="Schleper C."/>
            <person name="Guy L."/>
            <person name="Ettema T.J."/>
        </authorList>
    </citation>
    <scope>NUCLEOTIDE SEQUENCE</scope>
</reference>
<dbReference type="Gene3D" id="3.40.50.720">
    <property type="entry name" value="NAD(P)-binding Rossmann-like Domain"/>
    <property type="match status" value="1"/>
</dbReference>
<evidence type="ECO:0000259" key="1">
    <source>
        <dbReference type="Pfam" id="PF16653"/>
    </source>
</evidence>
<accession>A0A0F8ZQB8</accession>
<name>A0A0F8ZQB8_9ZZZZ</name>
<evidence type="ECO:0000313" key="2">
    <source>
        <dbReference type="EMBL" id="KKK62091.1"/>
    </source>
</evidence>
<gene>
    <name evidence="2" type="ORF">LCGC14_3007810</name>
</gene>
<protein>
    <recommendedName>
        <fullName evidence="1">Saccharopine dehydrogenase-like C-terminal domain-containing protein</fullName>
    </recommendedName>
</protein>
<proteinExistence type="predicted"/>
<organism evidence="2">
    <name type="scientific">marine sediment metagenome</name>
    <dbReference type="NCBI Taxonomy" id="412755"/>
    <lineage>
        <taxon>unclassified sequences</taxon>
        <taxon>metagenomes</taxon>
        <taxon>ecological metagenomes</taxon>
    </lineage>
</organism>
<feature type="domain" description="Saccharopine dehydrogenase-like C-terminal" evidence="1">
    <location>
        <begin position="13"/>
        <end position="94"/>
    </location>
</feature>
<comment type="caution">
    <text evidence="2">The sequence shown here is derived from an EMBL/GenBank/DDBJ whole genome shotgun (WGS) entry which is preliminary data.</text>
</comment>
<dbReference type="Pfam" id="PF16653">
    <property type="entry name" value="Sacchrp_dh_C"/>
    <property type="match status" value="1"/>
</dbReference>